<proteinExistence type="predicted"/>
<dbReference type="AlphaFoldDB" id="A0A517P4R9"/>
<evidence type="ECO:0000256" key="1">
    <source>
        <dbReference type="SAM" id="MobiDB-lite"/>
    </source>
</evidence>
<reference evidence="3 4" key="1">
    <citation type="submission" date="2019-02" db="EMBL/GenBank/DDBJ databases">
        <title>Deep-cultivation of Planctomycetes and their phenomic and genomic characterization uncovers novel biology.</title>
        <authorList>
            <person name="Wiegand S."/>
            <person name="Jogler M."/>
            <person name="Boedeker C."/>
            <person name="Pinto D."/>
            <person name="Vollmers J."/>
            <person name="Rivas-Marin E."/>
            <person name="Kohn T."/>
            <person name="Peeters S.H."/>
            <person name="Heuer A."/>
            <person name="Rast P."/>
            <person name="Oberbeckmann S."/>
            <person name="Bunk B."/>
            <person name="Jeske O."/>
            <person name="Meyerdierks A."/>
            <person name="Storesund J.E."/>
            <person name="Kallscheuer N."/>
            <person name="Luecker S."/>
            <person name="Lage O.M."/>
            <person name="Pohl T."/>
            <person name="Merkel B.J."/>
            <person name="Hornburger P."/>
            <person name="Mueller R.-W."/>
            <person name="Bruemmer F."/>
            <person name="Labrenz M."/>
            <person name="Spormann A.M."/>
            <person name="Op den Camp H."/>
            <person name="Overmann J."/>
            <person name="Amann R."/>
            <person name="Jetten M.S.M."/>
            <person name="Mascher T."/>
            <person name="Medema M.H."/>
            <person name="Devos D.P."/>
            <person name="Kaster A.-K."/>
            <person name="Ovreas L."/>
            <person name="Rohde M."/>
            <person name="Galperin M.Y."/>
            <person name="Jogler C."/>
        </authorList>
    </citation>
    <scope>NUCLEOTIDE SEQUENCE [LARGE SCALE GENOMIC DNA]</scope>
    <source>
        <strain evidence="3 4">CA12</strain>
    </source>
</reference>
<keyword evidence="2" id="KW-0812">Transmembrane</keyword>
<evidence type="ECO:0000256" key="2">
    <source>
        <dbReference type="SAM" id="Phobius"/>
    </source>
</evidence>
<keyword evidence="2" id="KW-0472">Membrane</keyword>
<accession>A0A517P4R9</accession>
<dbReference type="RefSeq" id="WP_145357107.1">
    <property type="nucleotide sequence ID" value="NZ_CP036265.1"/>
</dbReference>
<feature type="region of interest" description="Disordered" evidence="1">
    <location>
        <begin position="98"/>
        <end position="117"/>
    </location>
</feature>
<dbReference type="EMBL" id="CP036265">
    <property type="protein sequence ID" value="QDT14351.1"/>
    <property type="molecule type" value="Genomic_DNA"/>
</dbReference>
<dbReference type="KEGG" id="acaf:CA12_04240"/>
<dbReference type="Proteomes" id="UP000318741">
    <property type="component" value="Chromosome"/>
</dbReference>
<evidence type="ECO:0000313" key="3">
    <source>
        <dbReference type="EMBL" id="QDT14351.1"/>
    </source>
</evidence>
<organism evidence="3 4">
    <name type="scientific">Alienimonas californiensis</name>
    <dbReference type="NCBI Taxonomy" id="2527989"/>
    <lineage>
        <taxon>Bacteria</taxon>
        <taxon>Pseudomonadati</taxon>
        <taxon>Planctomycetota</taxon>
        <taxon>Planctomycetia</taxon>
        <taxon>Planctomycetales</taxon>
        <taxon>Planctomycetaceae</taxon>
        <taxon>Alienimonas</taxon>
    </lineage>
</organism>
<gene>
    <name evidence="3" type="ORF">CA12_04240</name>
</gene>
<sequence>MTRRRTRPNRLRLAAVVGGVSLLLLGITFLVRGVTLGGDMHFGWFQDPRAPYDYDPNFTMFVGPLEFVGEWAWIVPTAAGLGGTLGGVALLIWTWRAKGDSSARPRRQAGKGAPASE</sequence>
<evidence type="ECO:0000313" key="4">
    <source>
        <dbReference type="Proteomes" id="UP000318741"/>
    </source>
</evidence>
<keyword evidence="2" id="KW-1133">Transmembrane helix</keyword>
<feature type="transmembrane region" description="Helical" evidence="2">
    <location>
        <begin position="71"/>
        <end position="95"/>
    </location>
</feature>
<name>A0A517P4R9_9PLAN</name>
<keyword evidence="4" id="KW-1185">Reference proteome</keyword>
<protein>
    <submittedName>
        <fullName evidence="3">Uncharacterized protein</fullName>
    </submittedName>
</protein>